<protein>
    <submittedName>
        <fullName evidence="2">Toprim domain-containing protein</fullName>
    </submittedName>
</protein>
<name>A0A9D9E9W9_9SPIR</name>
<sequence length="289" mass="32404">MTRIEELKANMASNGIYPAGDIHLRSDRMERIRSFDGKRGNSDIFLRYDPVHDSVMYGDWKEGGKHYVYRFRRTDDRLKSVFDMLPFFMRDNRKTDTCDEAFLKAYATAIVQCNAHASFEHPYLQRKRVMPHSLRQSSDGLLIVPVYNDMSEVVGVQFIAPDGSKRFLRGSRMNGGHLIVGGMRKGLIFIVEGFATGASVAEQTGMLTYIAFSAGNLATVAHMVKKRHPTERIVIIADNDKSGTGQMKAQEAAVAAGVEHVVIPTEGQDANDFVNHGGDIMRLKKEETR</sequence>
<reference evidence="2" key="2">
    <citation type="journal article" date="2021" name="PeerJ">
        <title>Extensive microbial diversity within the chicken gut microbiome revealed by metagenomics and culture.</title>
        <authorList>
            <person name="Gilroy R."/>
            <person name="Ravi A."/>
            <person name="Getino M."/>
            <person name="Pursley I."/>
            <person name="Horton D.L."/>
            <person name="Alikhan N.F."/>
            <person name="Baker D."/>
            <person name="Gharbi K."/>
            <person name="Hall N."/>
            <person name="Watson M."/>
            <person name="Adriaenssens E.M."/>
            <person name="Foster-Nyarko E."/>
            <person name="Jarju S."/>
            <person name="Secka A."/>
            <person name="Antonio M."/>
            <person name="Oren A."/>
            <person name="Chaudhuri R.R."/>
            <person name="La Ragione R."/>
            <person name="Hildebrand F."/>
            <person name="Pallen M.J."/>
        </authorList>
    </citation>
    <scope>NUCLEOTIDE SEQUENCE</scope>
    <source>
        <strain evidence="2">11167</strain>
    </source>
</reference>
<gene>
    <name evidence="2" type="ORF">IAC42_03345</name>
</gene>
<dbReference type="AlphaFoldDB" id="A0A9D9E9W9"/>
<organism evidence="2 3">
    <name type="scientific">Candidatus Aphodenecus pullistercoris</name>
    <dbReference type="NCBI Taxonomy" id="2840669"/>
    <lineage>
        <taxon>Bacteria</taxon>
        <taxon>Pseudomonadati</taxon>
        <taxon>Spirochaetota</taxon>
        <taxon>Spirochaetia</taxon>
        <taxon>Spirochaetales</taxon>
        <taxon>Candidatus Aphodenecus</taxon>
    </lineage>
</organism>
<evidence type="ECO:0000313" key="2">
    <source>
        <dbReference type="EMBL" id="MBO8442778.1"/>
    </source>
</evidence>
<comment type="caution">
    <text evidence="2">The sequence shown here is derived from an EMBL/GenBank/DDBJ whole genome shotgun (WGS) entry which is preliminary data.</text>
</comment>
<evidence type="ECO:0000259" key="1">
    <source>
        <dbReference type="Pfam" id="PF13362"/>
    </source>
</evidence>
<accession>A0A9D9E9W9</accession>
<dbReference type="EMBL" id="JADIMU010000021">
    <property type="protein sequence ID" value="MBO8442778.1"/>
    <property type="molecule type" value="Genomic_DNA"/>
</dbReference>
<evidence type="ECO:0000313" key="3">
    <source>
        <dbReference type="Proteomes" id="UP000823633"/>
    </source>
</evidence>
<reference evidence="2" key="1">
    <citation type="submission" date="2020-10" db="EMBL/GenBank/DDBJ databases">
        <authorList>
            <person name="Gilroy R."/>
        </authorList>
    </citation>
    <scope>NUCLEOTIDE SEQUENCE</scope>
    <source>
        <strain evidence="2">11167</strain>
    </source>
</reference>
<dbReference type="Gene3D" id="3.40.1360.10">
    <property type="match status" value="1"/>
</dbReference>
<dbReference type="InterPro" id="IPR006171">
    <property type="entry name" value="TOPRIM_dom"/>
</dbReference>
<feature type="domain" description="Toprim" evidence="1">
    <location>
        <begin position="188"/>
        <end position="278"/>
    </location>
</feature>
<dbReference type="Proteomes" id="UP000823633">
    <property type="component" value="Unassembled WGS sequence"/>
</dbReference>
<dbReference type="Pfam" id="PF13362">
    <property type="entry name" value="Toprim_3"/>
    <property type="match status" value="1"/>
</dbReference>
<dbReference type="CDD" id="cd01029">
    <property type="entry name" value="TOPRIM_primases"/>
    <property type="match status" value="1"/>
</dbReference>
<proteinExistence type="predicted"/>
<dbReference type="InterPro" id="IPR034154">
    <property type="entry name" value="TOPRIM_DnaG/twinkle"/>
</dbReference>